<reference evidence="1 2" key="1">
    <citation type="submission" date="2017-02" db="EMBL/GenBank/DDBJ databases">
        <title>Genome sequence of Microcystis aeruginosa KW.</title>
        <authorList>
            <person name="Oh H.-M."/>
            <person name="Ahn C.-Y."/>
            <person name="Jeong H."/>
            <person name="Srivastava A."/>
            <person name="Lee H.-G."/>
            <person name="Kang S.-R."/>
        </authorList>
    </citation>
    <scope>NUCLEOTIDE SEQUENCE [LARGE SCALE GENOMIC DNA]</scope>
    <source>
        <strain evidence="1 2">KW</strain>
    </source>
</reference>
<sequence>MQIMFKLSCCSVNAIALGLLWGAIGPVWAETELDLDPKIRQESPVLERWLEKIPDIAEDIRRDPSFRTRIRLGYAEFPSSDNSSGVILGVEDVFFGQTSLTLSGDYQTAFNGKRTAIGANLQYYLLPLGDYVNLAPMVGYRYIQTGNYSTDGLNLGLKLKLALSRTGAADITVSQSFISPGGANEVGLTTLSVGYAITSNLRLAADIQAQNSRARKDSSLGILLEWLP</sequence>
<dbReference type="EMBL" id="MVGR01000004">
    <property type="protein sequence ID" value="OPF16962.1"/>
    <property type="molecule type" value="Genomic_DNA"/>
</dbReference>
<dbReference type="AlphaFoldDB" id="A0A1V4BRH3"/>
<proteinExistence type="predicted"/>
<accession>A0A1V4BRH3</accession>
<comment type="caution">
    <text evidence="1">The sequence shown here is derived from an EMBL/GenBank/DDBJ whole genome shotgun (WGS) entry which is preliminary data.</text>
</comment>
<evidence type="ECO:0000313" key="1">
    <source>
        <dbReference type="EMBL" id="OPF16962.1"/>
    </source>
</evidence>
<evidence type="ECO:0000313" key="2">
    <source>
        <dbReference type="Proteomes" id="UP000189835"/>
    </source>
</evidence>
<gene>
    <name evidence="1" type="ORF">B1L04_12710</name>
</gene>
<organism evidence="1 2">
    <name type="scientific">Microcystis aeruginosa KW</name>
    <dbReference type="NCBI Taxonomy" id="1960155"/>
    <lineage>
        <taxon>Bacteria</taxon>
        <taxon>Bacillati</taxon>
        <taxon>Cyanobacteriota</taxon>
        <taxon>Cyanophyceae</taxon>
        <taxon>Oscillatoriophycideae</taxon>
        <taxon>Chroococcales</taxon>
        <taxon>Microcystaceae</taxon>
        <taxon>Microcystis</taxon>
    </lineage>
</organism>
<dbReference type="Proteomes" id="UP000189835">
    <property type="component" value="Unassembled WGS sequence"/>
</dbReference>
<protein>
    <submittedName>
        <fullName evidence="1">Uncharacterized protein</fullName>
    </submittedName>
</protein>
<dbReference type="RefSeq" id="WP_079207805.1">
    <property type="nucleotide sequence ID" value="NZ_MVGR01000004.1"/>
</dbReference>
<name>A0A1V4BRH3_MICAE</name>